<organism evidence="1 2">
    <name type="scientific">Fasciolopsis buskii</name>
    <dbReference type="NCBI Taxonomy" id="27845"/>
    <lineage>
        <taxon>Eukaryota</taxon>
        <taxon>Metazoa</taxon>
        <taxon>Spiralia</taxon>
        <taxon>Lophotrochozoa</taxon>
        <taxon>Platyhelminthes</taxon>
        <taxon>Trematoda</taxon>
        <taxon>Digenea</taxon>
        <taxon>Plagiorchiida</taxon>
        <taxon>Echinostomata</taxon>
        <taxon>Echinostomatoidea</taxon>
        <taxon>Fasciolidae</taxon>
        <taxon>Fasciolopsis</taxon>
    </lineage>
</organism>
<dbReference type="EMBL" id="LUCM01003564">
    <property type="protein sequence ID" value="KAA0195626.1"/>
    <property type="molecule type" value="Genomic_DNA"/>
</dbReference>
<evidence type="ECO:0000313" key="1">
    <source>
        <dbReference type="EMBL" id="KAA0195626.1"/>
    </source>
</evidence>
<gene>
    <name evidence="1" type="ORF">FBUS_04707</name>
</gene>
<keyword evidence="1" id="KW-0238">DNA-binding</keyword>
<evidence type="ECO:0000313" key="2">
    <source>
        <dbReference type="Proteomes" id="UP000728185"/>
    </source>
</evidence>
<proteinExistence type="predicted"/>
<sequence>MTETSIFDEIPEEISRHLVSFSEVVDEIGSFVDRYAEHRRETDKPVIELFCFECKFQSSVLEDVKTELSLCYTFNALFFTENGEINLRLRDILLPSLQGRVMDAMKRCRSLTERATAAQLRPDKEAASRFIKHALWQSVHSKAKKRRNETDEGSSR</sequence>
<dbReference type="GO" id="GO:0003677">
    <property type="term" value="F:DNA binding"/>
    <property type="evidence" value="ECO:0007669"/>
    <property type="project" value="UniProtKB-KW"/>
</dbReference>
<keyword evidence="2" id="KW-1185">Reference proteome</keyword>
<protein>
    <submittedName>
        <fullName evidence="1">Nuclear DNA-binding protein</fullName>
    </submittedName>
</protein>
<dbReference type="OrthoDB" id="1421013at2759"/>
<name>A0A8E0RYM5_9TREM</name>
<accession>A0A8E0RYM5</accession>
<dbReference type="Proteomes" id="UP000728185">
    <property type="component" value="Unassembled WGS sequence"/>
</dbReference>
<dbReference type="AlphaFoldDB" id="A0A8E0RYM5"/>
<comment type="caution">
    <text evidence="1">The sequence shown here is derived from an EMBL/GenBank/DDBJ whole genome shotgun (WGS) entry which is preliminary data.</text>
</comment>
<reference evidence="1" key="1">
    <citation type="submission" date="2019-05" db="EMBL/GenBank/DDBJ databases">
        <title>Annotation for the trematode Fasciolopsis buski.</title>
        <authorList>
            <person name="Choi Y.-J."/>
        </authorList>
    </citation>
    <scope>NUCLEOTIDE SEQUENCE</scope>
    <source>
        <strain evidence="1">HT</strain>
        <tissue evidence="1">Whole worm</tissue>
    </source>
</reference>